<feature type="transmembrane region" description="Helical" evidence="1">
    <location>
        <begin position="6"/>
        <end position="23"/>
    </location>
</feature>
<evidence type="ECO:0000313" key="2">
    <source>
        <dbReference type="EMBL" id="OEF98137.1"/>
    </source>
</evidence>
<organism evidence="2 3">
    <name type="scientific">Desulfuribacillus alkaliarsenatis</name>
    <dbReference type="NCBI Taxonomy" id="766136"/>
    <lineage>
        <taxon>Bacteria</taxon>
        <taxon>Bacillati</taxon>
        <taxon>Bacillota</taxon>
        <taxon>Desulfuribacillia</taxon>
        <taxon>Desulfuribacillales</taxon>
        <taxon>Desulfuribacillaceae</taxon>
        <taxon>Desulfuribacillus</taxon>
    </lineage>
</organism>
<dbReference type="AlphaFoldDB" id="A0A1E5G4N5"/>
<comment type="caution">
    <text evidence="2">The sequence shown here is derived from an EMBL/GenBank/DDBJ whole genome shotgun (WGS) entry which is preliminary data.</text>
</comment>
<sequence>MDIMSLIMDNALPIVVALWILGRIIKGTNVIASKFIPLILLPVGIILTAWLLGGFTAENIIQGILVTGAAVYANEIMKQMQK</sequence>
<accession>A0A1E5G4N5</accession>
<reference evidence="2 3" key="1">
    <citation type="submission" date="2016-09" db="EMBL/GenBank/DDBJ databases">
        <title>Draft genome sequence for the type strain of Desulfuribacillus alkaliarsenatis AHT28, an obligately anaerobic, sulfidogenic bacterium isolated from Russian soda lake sediments.</title>
        <authorList>
            <person name="Abin C.A."/>
            <person name="Hollibaugh J.T."/>
        </authorList>
    </citation>
    <scope>NUCLEOTIDE SEQUENCE [LARGE SCALE GENOMIC DNA]</scope>
    <source>
        <strain evidence="2 3">AHT28</strain>
    </source>
</reference>
<keyword evidence="1" id="KW-0812">Transmembrane</keyword>
<dbReference type="EMBL" id="MIJE01000001">
    <property type="protein sequence ID" value="OEF98137.1"/>
    <property type="molecule type" value="Genomic_DNA"/>
</dbReference>
<dbReference type="Pfam" id="PF16079">
    <property type="entry name" value="Phage_holin_5_2"/>
    <property type="match status" value="1"/>
</dbReference>
<keyword evidence="1" id="KW-1133">Transmembrane helix</keyword>
<keyword evidence="1" id="KW-0472">Membrane</keyword>
<evidence type="ECO:0000313" key="3">
    <source>
        <dbReference type="Proteomes" id="UP000094296"/>
    </source>
</evidence>
<dbReference type="STRING" id="766136.BHF68_00135"/>
<keyword evidence="3" id="KW-1185">Reference proteome</keyword>
<protein>
    <submittedName>
        <fullName evidence="2">Holin</fullName>
    </submittedName>
</protein>
<gene>
    <name evidence="2" type="ORF">BHF68_00135</name>
</gene>
<name>A0A1E5G4N5_9FIRM</name>
<dbReference type="Proteomes" id="UP000094296">
    <property type="component" value="Unassembled WGS sequence"/>
</dbReference>
<proteinExistence type="predicted"/>
<dbReference type="RefSeq" id="WP_069641629.1">
    <property type="nucleotide sequence ID" value="NZ_MIJE01000001.1"/>
</dbReference>
<dbReference type="OrthoDB" id="2884029at2"/>
<evidence type="ECO:0000256" key="1">
    <source>
        <dbReference type="SAM" id="Phobius"/>
    </source>
</evidence>
<dbReference type="InterPro" id="IPR032111">
    <property type="entry name" value="Clostridium_phage_holin"/>
</dbReference>
<feature type="transmembrane region" description="Helical" evidence="1">
    <location>
        <begin position="35"/>
        <end position="53"/>
    </location>
</feature>